<dbReference type="PRINTS" id="PR00992">
    <property type="entry name" value="ALARACEMASE"/>
</dbReference>
<comment type="catalytic activity">
    <reaction evidence="1 5">
        <text>L-alanine = D-alanine</text>
        <dbReference type="Rhea" id="RHEA:20249"/>
        <dbReference type="ChEBI" id="CHEBI:57416"/>
        <dbReference type="ChEBI" id="CHEBI:57972"/>
        <dbReference type="EC" id="5.1.1.1"/>
    </reaction>
</comment>
<organism evidence="9 10">
    <name type="scientific">Neptunomonas marina</name>
    <dbReference type="NCBI Taxonomy" id="1815562"/>
    <lineage>
        <taxon>Bacteria</taxon>
        <taxon>Pseudomonadati</taxon>
        <taxon>Pseudomonadota</taxon>
        <taxon>Gammaproteobacteria</taxon>
        <taxon>Oceanospirillales</taxon>
        <taxon>Oceanospirillaceae</taxon>
        <taxon>Neptunomonas</taxon>
    </lineage>
</organism>
<keyword evidence="3 5" id="KW-0663">Pyridoxal phosphate</keyword>
<dbReference type="InterPro" id="IPR000821">
    <property type="entry name" value="Ala_racemase"/>
</dbReference>
<dbReference type="InterPro" id="IPR011079">
    <property type="entry name" value="Ala_racemase_C"/>
</dbReference>
<feature type="binding site" evidence="5 7">
    <location>
        <position position="303"/>
    </location>
    <ligand>
        <name>substrate</name>
    </ligand>
</feature>
<dbReference type="HAMAP" id="MF_01201">
    <property type="entry name" value="Ala_racemase"/>
    <property type="match status" value="1"/>
</dbReference>
<keyword evidence="4 5" id="KW-0413">Isomerase</keyword>
<evidence type="ECO:0000259" key="8">
    <source>
        <dbReference type="SMART" id="SM01005"/>
    </source>
</evidence>
<feature type="modified residue" description="N6-(pyridoxal phosphate)lysine" evidence="5 6">
    <location>
        <position position="35"/>
    </location>
</feature>
<reference evidence="9 10" key="1">
    <citation type="submission" date="2019-01" db="EMBL/GenBank/DDBJ databases">
        <authorList>
            <person name="Chen W.-M."/>
        </authorList>
    </citation>
    <scope>NUCLEOTIDE SEQUENCE [LARGE SCALE GENOMIC DNA]</scope>
    <source>
        <strain evidence="9 10">HPM-16</strain>
    </source>
</reference>
<dbReference type="GO" id="GO:0030632">
    <property type="term" value="P:D-alanine biosynthetic process"/>
    <property type="evidence" value="ECO:0007669"/>
    <property type="project" value="UniProtKB-UniRule"/>
</dbReference>
<dbReference type="SUPFAM" id="SSF50621">
    <property type="entry name" value="Alanine racemase C-terminal domain-like"/>
    <property type="match status" value="1"/>
</dbReference>
<name>A0A437QCM6_9GAMM</name>
<keyword evidence="10" id="KW-1185">Reference proteome</keyword>
<dbReference type="GO" id="GO:0030170">
    <property type="term" value="F:pyridoxal phosphate binding"/>
    <property type="evidence" value="ECO:0007669"/>
    <property type="project" value="UniProtKB-UniRule"/>
</dbReference>
<dbReference type="InterPro" id="IPR009006">
    <property type="entry name" value="Ala_racemase/Decarboxylase_C"/>
</dbReference>
<dbReference type="UniPathway" id="UPA00042">
    <property type="reaction ID" value="UER00497"/>
</dbReference>
<dbReference type="PROSITE" id="PS00395">
    <property type="entry name" value="ALANINE_RACEMASE"/>
    <property type="match status" value="1"/>
</dbReference>
<comment type="similarity">
    <text evidence="5">Belongs to the alanine racemase family.</text>
</comment>
<dbReference type="EC" id="5.1.1.1" evidence="5"/>
<comment type="pathway">
    <text evidence="5">Amino-acid biosynthesis; D-alanine biosynthesis; D-alanine from L-alanine: step 1/1.</text>
</comment>
<dbReference type="InterPro" id="IPR020622">
    <property type="entry name" value="Ala_racemase_pyridoxalP-BS"/>
</dbReference>
<dbReference type="PANTHER" id="PTHR30511:SF0">
    <property type="entry name" value="ALANINE RACEMASE, CATABOLIC-RELATED"/>
    <property type="match status" value="1"/>
</dbReference>
<dbReference type="FunFam" id="3.20.20.10:FF:000002">
    <property type="entry name" value="Alanine racemase"/>
    <property type="match status" value="1"/>
</dbReference>
<dbReference type="NCBIfam" id="TIGR00492">
    <property type="entry name" value="alr"/>
    <property type="match status" value="1"/>
</dbReference>
<feature type="domain" description="Alanine racemase C-terminal" evidence="8">
    <location>
        <begin position="234"/>
        <end position="358"/>
    </location>
</feature>
<evidence type="ECO:0000313" key="9">
    <source>
        <dbReference type="EMBL" id="RVU32294.1"/>
    </source>
</evidence>
<evidence type="ECO:0000256" key="2">
    <source>
        <dbReference type="ARBA" id="ARBA00001933"/>
    </source>
</evidence>
<dbReference type="EMBL" id="SACQ01000001">
    <property type="protein sequence ID" value="RVU32294.1"/>
    <property type="molecule type" value="Genomic_DNA"/>
</dbReference>
<protein>
    <recommendedName>
        <fullName evidence="5">Alanine racemase</fullName>
        <ecNumber evidence="5">5.1.1.1</ecNumber>
    </recommendedName>
</protein>
<sequence length="358" mass="38614">MARAATATIHLDAIRHNYRLAKSMAPEQQAMAIIKANAYGHGAIEVAKALEDEAAAFGVACIEEAVELREAGIAKPILLLEGFFTPDELAYISEQNLWCAVHSPAQIEQIAAADVANPIHFWLKMDSGMHRLGVLPSEYRQAYDRLVALPQAASVTLMTHFSSADEPELPVTAEQVATFDAATQGIEAPVSMANSAGTMAHATARRSWQRPGIMLYGASPFAAPQEIADQLKPAMSLTSEVIAIRDLEPGESVGYSCTFTCEEPMRIGTVAMGYADGYPRYAGTGTPVMVNGQKSRIIGRVSMDMLAVDLTGLEGIECGAHVELWGEQISANEIADRCGTIPYTLFTGITRRVHKVYK</sequence>
<feature type="active site" description="Proton acceptor; specific for D-alanine" evidence="5">
    <location>
        <position position="35"/>
    </location>
</feature>
<gene>
    <name evidence="9" type="primary">alr</name>
    <name evidence="9" type="ORF">EOE65_01180</name>
</gene>
<dbReference type="GO" id="GO:0008784">
    <property type="term" value="F:alanine racemase activity"/>
    <property type="evidence" value="ECO:0007669"/>
    <property type="project" value="UniProtKB-UniRule"/>
</dbReference>
<dbReference type="Pfam" id="PF00842">
    <property type="entry name" value="Ala_racemase_C"/>
    <property type="match status" value="1"/>
</dbReference>
<dbReference type="Gene3D" id="3.20.20.10">
    <property type="entry name" value="Alanine racemase"/>
    <property type="match status" value="1"/>
</dbReference>
<dbReference type="PANTHER" id="PTHR30511">
    <property type="entry name" value="ALANINE RACEMASE"/>
    <property type="match status" value="1"/>
</dbReference>
<dbReference type="AlphaFoldDB" id="A0A437QCM6"/>
<dbReference type="CDD" id="cd06827">
    <property type="entry name" value="PLPDE_III_AR_proteobact"/>
    <property type="match status" value="1"/>
</dbReference>
<feature type="active site" description="Proton acceptor; specific for L-alanine" evidence="5">
    <location>
        <position position="255"/>
    </location>
</feature>
<evidence type="ECO:0000256" key="4">
    <source>
        <dbReference type="ARBA" id="ARBA00023235"/>
    </source>
</evidence>
<feature type="binding site" evidence="5 7">
    <location>
        <position position="131"/>
    </location>
    <ligand>
        <name>substrate</name>
    </ligand>
</feature>
<evidence type="ECO:0000256" key="6">
    <source>
        <dbReference type="PIRSR" id="PIRSR600821-50"/>
    </source>
</evidence>
<comment type="caution">
    <text evidence="9">The sequence shown here is derived from an EMBL/GenBank/DDBJ whole genome shotgun (WGS) entry which is preliminary data.</text>
</comment>
<evidence type="ECO:0000256" key="1">
    <source>
        <dbReference type="ARBA" id="ARBA00000316"/>
    </source>
</evidence>
<dbReference type="GO" id="GO:0005829">
    <property type="term" value="C:cytosol"/>
    <property type="evidence" value="ECO:0007669"/>
    <property type="project" value="TreeGrafter"/>
</dbReference>
<dbReference type="Pfam" id="PF01168">
    <property type="entry name" value="Ala_racemase_N"/>
    <property type="match status" value="1"/>
</dbReference>
<dbReference type="RefSeq" id="WP_127692463.1">
    <property type="nucleotide sequence ID" value="NZ_SACQ01000001.1"/>
</dbReference>
<dbReference type="SMART" id="SM01005">
    <property type="entry name" value="Ala_racemase_C"/>
    <property type="match status" value="1"/>
</dbReference>
<dbReference type="Gene3D" id="2.40.37.10">
    <property type="entry name" value="Lyase, Ornithine Decarboxylase, Chain A, domain 1"/>
    <property type="match status" value="1"/>
</dbReference>
<accession>A0A437QCM6</accession>
<dbReference type="InterPro" id="IPR001608">
    <property type="entry name" value="Ala_racemase_N"/>
</dbReference>
<comment type="cofactor">
    <cofactor evidence="2 5 6">
        <name>pyridoxal 5'-phosphate</name>
        <dbReference type="ChEBI" id="CHEBI:597326"/>
    </cofactor>
</comment>
<evidence type="ECO:0000256" key="5">
    <source>
        <dbReference type="HAMAP-Rule" id="MF_01201"/>
    </source>
</evidence>
<dbReference type="Proteomes" id="UP000282818">
    <property type="component" value="Unassembled WGS sequence"/>
</dbReference>
<dbReference type="SUPFAM" id="SSF51419">
    <property type="entry name" value="PLP-binding barrel"/>
    <property type="match status" value="1"/>
</dbReference>
<dbReference type="InterPro" id="IPR029066">
    <property type="entry name" value="PLP-binding_barrel"/>
</dbReference>
<evidence type="ECO:0000256" key="7">
    <source>
        <dbReference type="PIRSR" id="PIRSR600821-52"/>
    </source>
</evidence>
<comment type="function">
    <text evidence="5">Catalyzes the interconversion of L-alanine and D-alanine. May also act on other amino acids.</text>
</comment>
<evidence type="ECO:0000313" key="10">
    <source>
        <dbReference type="Proteomes" id="UP000282818"/>
    </source>
</evidence>
<evidence type="ECO:0000256" key="3">
    <source>
        <dbReference type="ARBA" id="ARBA00022898"/>
    </source>
</evidence>
<proteinExistence type="inferred from homology"/>